<dbReference type="KEGG" id="cvn:111101874"/>
<evidence type="ECO:0000313" key="3">
    <source>
        <dbReference type="Proteomes" id="UP000694844"/>
    </source>
</evidence>
<feature type="transmembrane region" description="Helical" evidence="2">
    <location>
        <begin position="121"/>
        <end position="148"/>
    </location>
</feature>
<evidence type="ECO:0000256" key="2">
    <source>
        <dbReference type="SAM" id="Phobius"/>
    </source>
</evidence>
<protein>
    <submittedName>
        <fullName evidence="4">Uncharacterized protein LOC111101874</fullName>
    </submittedName>
</protein>
<reference evidence="4" key="1">
    <citation type="submission" date="2025-08" db="UniProtKB">
        <authorList>
            <consortium name="RefSeq"/>
        </authorList>
    </citation>
    <scope>IDENTIFICATION</scope>
    <source>
        <tissue evidence="4">Whole sample</tissue>
    </source>
</reference>
<sequence length="187" mass="20972">MARVSTCPKNLTEVEVASTRLKCGADDHGHSQYMCLPNVEKTSLVEFCYKDTLGIRQKGECLVTNDGNLTTSSCVHFSSGCPENVFYDYEFFKYQACQQIEPNQQCYTLDPKCVPTDEDHWNLYLSILLTVGVSIVLLGIFVLILYLVSRKSRKVRDCLTVKRRRNGKGNKKSSGETGIPMLSPGNN</sequence>
<evidence type="ECO:0000313" key="4">
    <source>
        <dbReference type="RefSeq" id="XP_022290220.1"/>
    </source>
</evidence>
<proteinExistence type="predicted"/>
<dbReference type="Proteomes" id="UP000694844">
    <property type="component" value="Chromosome 6"/>
</dbReference>
<keyword evidence="2" id="KW-0812">Transmembrane</keyword>
<accession>A0A8B8AGB7</accession>
<evidence type="ECO:0000256" key="1">
    <source>
        <dbReference type="SAM" id="MobiDB-lite"/>
    </source>
</evidence>
<dbReference type="GeneID" id="111101874"/>
<dbReference type="OrthoDB" id="6202893at2759"/>
<feature type="region of interest" description="Disordered" evidence="1">
    <location>
        <begin position="165"/>
        <end position="187"/>
    </location>
</feature>
<organism evidence="3 4">
    <name type="scientific">Crassostrea virginica</name>
    <name type="common">Eastern oyster</name>
    <dbReference type="NCBI Taxonomy" id="6565"/>
    <lineage>
        <taxon>Eukaryota</taxon>
        <taxon>Metazoa</taxon>
        <taxon>Spiralia</taxon>
        <taxon>Lophotrochozoa</taxon>
        <taxon>Mollusca</taxon>
        <taxon>Bivalvia</taxon>
        <taxon>Autobranchia</taxon>
        <taxon>Pteriomorphia</taxon>
        <taxon>Ostreida</taxon>
        <taxon>Ostreoidea</taxon>
        <taxon>Ostreidae</taxon>
        <taxon>Crassostrea</taxon>
    </lineage>
</organism>
<dbReference type="AlphaFoldDB" id="A0A8B8AGB7"/>
<keyword evidence="2" id="KW-1133">Transmembrane helix</keyword>
<keyword evidence="3" id="KW-1185">Reference proteome</keyword>
<gene>
    <name evidence="4" type="primary">LOC111101874</name>
</gene>
<name>A0A8B8AGB7_CRAVI</name>
<dbReference type="RefSeq" id="XP_022290220.1">
    <property type="nucleotide sequence ID" value="XM_022434512.1"/>
</dbReference>
<keyword evidence="2" id="KW-0472">Membrane</keyword>